<name>A0A3Q3VL47_MOLML</name>
<evidence type="ECO:0000256" key="2">
    <source>
        <dbReference type="ARBA" id="ARBA00023242"/>
    </source>
</evidence>
<dbReference type="SUPFAM" id="SSF117839">
    <property type="entry name" value="WWE domain"/>
    <property type="match status" value="1"/>
</dbReference>
<dbReference type="GO" id="GO:0005634">
    <property type="term" value="C:nucleus"/>
    <property type="evidence" value="ECO:0007669"/>
    <property type="project" value="UniProtKB-SubCell"/>
</dbReference>
<dbReference type="InterPro" id="IPR037197">
    <property type="entry name" value="WWE_dom_sf"/>
</dbReference>
<comment type="similarity">
    <text evidence="3">Belongs to the ARTD/PARP family.</text>
</comment>
<dbReference type="Gene3D" id="3.30.720.50">
    <property type="match status" value="1"/>
</dbReference>
<dbReference type="InterPro" id="IPR000571">
    <property type="entry name" value="Znf_CCCH"/>
</dbReference>
<dbReference type="Pfam" id="PF00644">
    <property type="entry name" value="PARP"/>
    <property type="match status" value="1"/>
</dbReference>
<protein>
    <recommendedName>
        <fullName evidence="9">Poly [ADP-ribose] polymerase</fullName>
    </recommendedName>
</protein>
<keyword evidence="4" id="KW-0479">Metal-binding</keyword>
<dbReference type="STRING" id="94237.ENSMMOP00000001023"/>
<dbReference type="GO" id="GO:0003950">
    <property type="term" value="F:NAD+ poly-ADP-ribosyltransferase activity"/>
    <property type="evidence" value="ECO:0007669"/>
    <property type="project" value="InterPro"/>
</dbReference>
<evidence type="ECO:0000313" key="7">
    <source>
        <dbReference type="Ensembl" id="ENSMMOP00000001023.1"/>
    </source>
</evidence>
<reference evidence="7" key="1">
    <citation type="submission" date="2025-08" db="UniProtKB">
        <authorList>
            <consortium name="Ensembl"/>
        </authorList>
    </citation>
    <scope>IDENTIFICATION</scope>
</reference>
<proteinExistence type="inferred from homology"/>
<keyword evidence="4" id="KW-0863">Zinc-finger</keyword>
<dbReference type="PANTHER" id="PTHR45740">
    <property type="entry name" value="POLY [ADP-RIBOSE] POLYMERASE"/>
    <property type="match status" value="1"/>
</dbReference>
<dbReference type="GO" id="GO:0008270">
    <property type="term" value="F:zinc ion binding"/>
    <property type="evidence" value="ECO:0007669"/>
    <property type="project" value="UniProtKB-KW"/>
</dbReference>
<evidence type="ECO:0000256" key="4">
    <source>
        <dbReference type="PROSITE-ProRule" id="PRU00723"/>
    </source>
</evidence>
<dbReference type="Gene3D" id="3.90.228.10">
    <property type="match status" value="1"/>
</dbReference>
<dbReference type="InterPro" id="IPR051712">
    <property type="entry name" value="ARTD-AVP"/>
</dbReference>
<feature type="domain" description="PARP catalytic" evidence="6">
    <location>
        <begin position="333"/>
        <end position="538"/>
    </location>
</feature>
<dbReference type="PANTHER" id="PTHR45740:SF6">
    <property type="entry name" value="PROTEIN MONO-ADP-RIBOSYLTRANSFERASE PARP12"/>
    <property type="match status" value="1"/>
</dbReference>
<evidence type="ECO:0000259" key="5">
    <source>
        <dbReference type="PROSITE" id="PS50103"/>
    </source>
</evidence>
<evidence type="ECO:0008006" key="9">
    <source>
        <dbReference type="Google" id="ProtNLM"/>
    </source>
</evidence>
<dbReference type="CDD" id="cd01439">
    <property type="entry name" value="TCCD_inducible_PARP_like"/>
    <property type="match status" value="1"/>
</dbReference>
<dbReference type="PROSITE" id="PS50103">
    <property type="entry name" value="ZF_C3H1"/>
    <property type="match status" value="1"/>
</dbReference>
<dbReference type="OMA" id="TWTVKPY"/>
<evidence type="ECO:0000313" key="8">
    <source>
        <dbReference type="Proteomes" id="UP000261620"/>
    </source>
</evidence>
<keyword evidence="4" id="KW-0862">Zinc</keyword>
<dbReference type="SUPFAM" id="SSF56399">
    <property type="entry name" value="ADP-ribosylation"/>
    <property type="match status" value="1"/>
</dbReference>
<evidence type="ECO:0000256" key="3">
    <source>
        <dbReference type="ARBA" id="ARBA00024347"/>
    </source>
</evidence>
<dbReference type="Ensembl" id="ENSMMOT00000001046.1">
    <property type="protein sequence ID" value="ENSMMOP00000001023.1"/>
    <property type="gene ID" value="ENSMMOG00000000841.1"/>
</dbReference>
<dbReference type="PROSITE" id="PS51059">
    <property type="entry name" value="PARP_CATALYTIC"/>
    <property type="match status" value="1"/>
</dbReference>
<dbReference type="Pfam" id="PF02825">
    <property type="entry name" value="WWE"/>
    <property type="match status" value="1"/>
</dbReference>
<accession>A0A3Q3VL47</accession>
<feature type="domain" description="C3H1-type" evidence="5">
    <location>
        <begin position="144"/>
        <end position="171"/>
    </location>
</feature>
<feature type="zinc finger region" description="C3H1-type" evidence="4">
    <location>
        <begin position="144"/>
        <end position="171"/>
    </location>
</feature>
<evidence type="ECO:0000259" key="6">
    <source>
        <dbReference type="PROSITE" id="PS51059"/>
    </source>
</evidence>
<evidence type="ECO:0000256" key="1">
    <source>
        <dbReference type="ARBA" id="ARBA00004123"/>
    </source>
</evidence>
<dbReference type="InterPro" id="IPR012317">
    <property type="entry name" value="Poly(ADP-ribose)pol_cat_dom"/>
</dbReference>
<comment type="subcellular location">
    <subcellularLocation>
        <location evidence="1">Nucleus</location>
    </subcellularLocation>
</comment>
<organism evidence="7 8">
    <name type="scientific">Mola mola</name>
    <name type="common">Ocean sunfish</name>
    <name type="synonym">Tetraodon mola</name>
    <dbReference type="NCBI Taxonomy" id="94237"/>
    <lineage>
        <taxon>Eukaryota</taxon>
        <taxon>Metazoa</taxon>
        <taxon>Chordata</taxon>
        <taxon>Craniata</taxon>
        <taxon>Vertebrata</taxon>
        <taxon>Euteleostomi</taxon>
        <taxon>Actinopterygii</taxon>
        <taxon>Neopterygii</taxon>
        <taxon>Teleostei</taxon>
        <taxon>Neoteleostei</taxon>
        <taxon>Acanthomorphata</taxon>
        <taxon>Eupercaria</taxon>
        <taxon>Tetraodontiformes</taxon>
        <taxon>Molidae</taxon>
        <taxon>Mola</taxon>
    </lineage>
</organism>
<dbReference type="Proteomes" id="UP000261620">
    <property type="component" value="Unplaced"/>
</dbReference>
<reference evidence="7" key="2">
    <citation type="submission" date="2025-09" db="UniProtKB">
        <authorList>
            <consortium name="Ensembl"/>
        </authorList>
    </citation>
    <scope>IDENTIFICATION</scope>
</reference>
<keyword evidence="8" id="KW-1185">Reference proteome</keyword>
<sequence>RFLKEFYGIRDCFNIPPFPPDFIFSGLIFYKMHYTRTYQTEGTWARRVPLRFTSRTGSALLSQTSHVMNLHLYPPQQIPPNPIPTTSIIVSLPVIITQQQLTIQPSTHTKQEVQPFIQAPTARLTKQQARSEAPVPSPFHTKSSSDVQICDNFLLSLCRAGRRCKMHHTPYPFHWQLWCASKRQWIDFPLHSQVLLERMYSNVNQRDRYRLDFNLMELDNSSMYDEVRRLTNSDSLFKNPYFPNKWKIYWWNNFNWVEYTEMSEREPECSFLIGSQEYKVDFITMCQTNVTTGFQREVRCRPAYRSPESMQPYLRCLSSIISPFISAFFSSWYPPVWCLGSKQDLQLVDLPAGSQAYKKVKDFFFESLYESEVDIVSILQVQNLLHWDKHKAYIQKQHPKSKEPLERHLFHGTTKRASEDICHNNFDPRIAGVNGTSHGYGSYFATKASISYDYSAKAEPDEVRHMFLAKVLVGKATLGKHYYRRPPPLNSRTKQHHLYDSCVDAVDKPTMFVVFDSCQCYPYYLIKYKDLPEEVELS</sequence>
<dbReference type="InterPro" id="IPR004170">
    <property type="entry name" value="WWE_dom"/>
</dbReference>
<dbReference type="AlphaFoldDB" id="A0A3Q3VL47"/>
<keyword evidence="2" id="KW-0539">Nucleus</keyword>
<dbReference type="GO" id="GO:1990404">
    <property type="term" value="F:NAD+-protein mono-ADP-ribosyltransferase activity"/>
    <property type="evidence" value="ECO:0007669"/>
    <property type="project" value="TreeGrafter"/>
</dbReference>